<sequence length="366" mass="42229">MNQNKLISILHVILLMMTVIGLKNHVTILPPLINEAGRDAWMSVFWSAIVLLPWLLMIIYLHRQIGEMSFRDWLSERLGTVWEKIIIYLFVVYLMIMAAFTLRETMQWVTVTFLPGTPELLLVFIYIVLCVFLAATGVQGIVIVNVIVLVGVVFLGFFVAFVNIKVKEYELLLPFLEHGIAPVLRAGIYPASGFVELFFILLIQSQIKERMKWGYFAVIVLILLGLTLGPLIGAITEFGPVEAKNQYYPAYEEWRLASIGRFVEHVDFFSIYQWLTGAFMRIGFIIFIVIHLLRLDGQRKRIFKSVLPAFLAISLPLFLFNDRTFLQIKSQYFLVSTFVFFFVWGIILTLVSLKKTKKMPKKKVEQ</sequence>
<dbReference type="PANTHER" id="PTHR34975:SF2">
    <property type="entry name" value="SPORE GERMINATION PROTEIN A2"/>
    <property type="match status" value="1"/>
</dbReference>
<dbReference type="AlphaFoldDB" id="A0AAW9NMA6"/>
<feature type="transmembrane region" description="Helical" evidence="8">
    <location>
        <begin position="184"/>
        <end position="203"/>
    </location>
</feature>
<dbReference type="Pfam" id="PF03845">
    <property type="entry name" value="Spore_permease"/>
    <property type="match status" value="1"/>
</dbReference>
<comment type="caution">
    <text evidence="9">The sequence shown here is derived from an EMBL/GenBank/DDBJ whole genome shotgun (WGS) entry which is preliminary data.</text>
</comment>
<gene>
    <name evidence="9" type="ORF">P9B03_03770</name>
</gene>
<keyword evidence="6 8" id="KW-1133">Transmembrane helix</keyword>
<feature type="transmembrane region" description="Helical" evidence="8">
    <location>
        <begin position="302"/>
        <end position="320"/>
    </location>
</feature>
<evidence type="ECO:0000313" key="10">
    <source>
        <dbReference type="Proteomes" id="UP001344888"/>
    </source>
</evidence>
<protein>
    <submittedName>
        <fullName evidence="9">Endospore germination permease</fullName>
    </submittedName>
</protein>
<organism evidence="9 10">
    <name type="scientific">Metasolibacillus meyeri</name>
    <dbReference type="NCBI Taxonomy" id="1071052"/>
    <lineage>
        <taxon>Bacteria</taxon>
        <taxon>Bacillati</taxon>
        <taxon>Bacillota</taxon>
        <taxon>Bacilli</taxon>
        <taxon>Bacillales</taxon>
        <taxon>Caryophanaceae</taxon>
        <taxon>Metasolibacillus</taxon>
    </lineage>
</organism>
<keyword evidence="7 8" id="KW-0472">Membrane</keyword>
<name>A0AAW9NMA6_9BACL</name>
<comment type="similarity">
    <text evidence="2">Belongs to the amino acid-polyamine-organocation (APC) superfamily. Spore germination protein (SGP) (TC 2.A.3.9) family.</text>
</comment>
<feature type="transmembrane region" description="Helical" evidence="8">
    <location>
        <begin position="332"/>
        <end position="353"/>
    </location>
</feature>
<evidence type="ECO:0000256" key="8">
    <source>
        <dbReference type="SAM" id="Phobius"/>
    </source>
</evidence>
<feature type="transmembrane region" description="Helical" evidence="8">
    <location>
        <begin position="143"/>
        <end position="164"/>
    </location>
</feature>
<feature type="transmembrane region" description="Helical" evidence="8">
    <location>
        <begin position="40"/>
        <end position="61"/>
    </location>
</feature>
<evidence type="ECO:0000256" key="6">
    <source>
        <dbReference type="ARBA" id="ARBA00022989"/>
    </source>
</evidence>
<dbReference type="NCBIfam" id="TIGR00912">
    <property type="entry name" value="2A0309"/>
    <property type="match status" value="1"/>
</dbReference>
<proteinExistence type="inferred from homology"/>
<dbReference type="Proteomes" id="UP001344888">
    <property type="component" value="Unassembled WGS sequence"/>
</dbReference>
<dbReference type="InterPro" id="IPR004761">
    <property type="entry name" value="Spore_GerAB"/>
</dbReference>
<evidence type="ECO:0000256" key="3">
    <source>
        <dbReference type="ARBA" id="ARBA00022448"/>
    </source>
</evidence>
<feature type="transmembrane region" description="Helical" evidence="8">
    <location>
        <begin position="120"/>
        <end position="138"/>
    </location>
</feature>
<evidence type="ECO:0000256" key="5">
    <source>
        <dbReference type="ARBA" id="ARBA00022692"/>
    </source>
</evidence>
<keyword evidence="10" id="KW-1185">Reference proteome</keyword>
<comment type="subcellular location">
    <subcellularLocation>
        <location evidence="1">Membrane</location>
        <topology evidence="1">Multi-pass membrane protein</topology>
    </subcellularLocation>
</comment>
<dbReference type="RefSeq" id="WP_326122000.1">
    <property type="nucleotide sequence ID" value="NZ_JARSFG010000005.1"/>
</dbReference>
<evidence type="ECO:0000256" key="2">
    <source>
        <dbReference type="ARBA" id="ARBA00007998"/>
    </source>
</evidence>
<evidence type="ECO:0000256" key="4">
    <source>
        <dbReference type="ARBA" id="ARBA00022544"/>
    </source>
</evidence>
<keyword evidence="5 8" id="KW-0812">Transmembrane</keyword>
<dbReference type="PANTHER" id="PTHR34975">
    <property type="entry name" value="SPORE GERMINATION PROTEIN A2"/>
    <property type="match status" value="1"/>
</dbReference>
<keyword evidence="4" id="KW-0309">Germination</keyword>
<dbReference type="GO" id="GO:0016020">
    <property type="term" value="C:membrane"/>
    <property type="evidence" value="ECO:0007669"/>
    <property type="project" value="UniProtKB-SubCell"/>
</dbReference>
<accession>A0AAW9NMA6</accession>
<evidence type="ECO:0000256" key="1">
    <source>
        <dbReference type="ARBA" id="ARBA00004141"/>
    </source>
</evidence>
<dbReference type="GO" id="GO:0009847">
    <property type="term" value="P:spore germination"/>
    <property type="evidence" value="ECO:0007669"/>
    <property type="project" value="InterPro"/>
</dbReference>
<feature type="transmembrane region" description="Helical" evidence="8">
    <location>
        <begin position="7"/>
        <end position="28"/>
    </location>
</feature>
<dbReference type="EMBL" id="JARSFG010000005">
    <property type="protein sequence ID" value="MEC1177591.1"/>
    <property type="molecule type" value="Genomic_DNA"/>
</dbReference>
<evidence type="ECO:0000313" key="9">
    <source>
        <dbReference type="EMBL" id="MEC1177591.1"/>
    </source>
</evidence>
<feature type="transmembrane region" description="Helical" evidence="8">
    <location>
        <begin position="81"/>
        <end position="100"/>
    </location>
</feature>
<reference evidence="9 10" key="1">
    <citation type="submission" date="2023-03" db="EMBL/GenBank/DDBJ databases">
        <title>Bacillus Genome Sequencing.</title>
        <authorList>
            <person name="Dunlap C."/>
        </authorList>
    </citation>
    <scope>NUCLEOTIDE SEQUENCE [LARGE SCALE GENOMIC DNA]</scope>
    <source>
        <strain evidence="9 10">B-59205</strain>
    </source>
</reference>
<evidence type="ECO:0000256" key="7">
    <source>
        <dbReference type="ARBA" id="ARBA00023136"/>
    </source>
</evidence>
<feature type="transmembrane region" description="Helical" evidence="8">
    <location>
        <begin position="271"/>
        <end position="290"/>
    </location>
</feature>
<feature type="transmembrane region" description="Helical" evidence="8">
    <location>
        <begin position="215"/>
        <end position="235"/>
    </location>
</feature>
<keyword evidence="3" id="KW-0813">Transport</keyword>